<dbReference type="InterPro" id="IPR050106">
    <property type="entry name" value="HistidinolP_aminotransfase"/>
</dbReference>
<evidence type="ECO:0000313" key="15">
    <source>
        <dbReference type="Proteomes" id="UP001153069"/>
    </source>
</evidence>
<dbReference type="GO" id="GO:0000105">
    <property type="term" value="P:L-histidine biosynthetic process"/>
    <property type="evidence" value="ECO:0007669"/>
    <property type="project" value="UniProtKB-KW"/>
</dbReference>
<dbReference type="AlphaFoldDB" id="A0A9N8EFZ3"/>
<organism evidence="14 15">
    <name type="scientific">Seminavis robusta</name>
    <dbReference type="NCBI Taxonomy" id="568900"/>
    <lineage>
        <taxon>Eukaryota</taxon>
        <taxon>Sar</taxon>
        <taxon>Stramenopiles</taxon>
        <taxon>Ochrophyta</taxon>
        <taxon>Bacillariophyta</taxon>
        <taxon>Bacillariophyceae</taxon>
        <taxon>Bacillariophycidae</taxon>
        <taxon>Naviculales</taxon>
        <taxon>Naviculaceae</taxon>
        <taxon>Seminavis</taxon>
    </lineage>
</organism>
<dbReference type="OrthoDB" id="2414662at2759"/>
<comment type="caution">
    <text evidence="14">The sequence shown here is derived from an EMBL/GenBank/DDBJ whole genome shotgun (WGS) entry which is preliminary data.</text>
</comment>
<keyword evidence="10" id="KW-0368">Histidine biosynthesis</keyword>
<gene>
    <name evidence="14" type="ORF">SEMRO_1067_G237440.1</name>
</gene>
<evidence type="ECO:0000256" key="4">
    <source>
        <dbReference type="ARBA" id="ARBA00012748"/>
    </source>
</evidence>
<dbReference type="EMBL" id="CAICTM010001065">
    <property type="protein sequence ID" value="CAB9520023.1"/>
    <property type="molecule type" value="Genomic_DNA"/>
</dbReference>
<dbReference type="Pfam" id="PF03514">
    <property type="entry name" value="GRAS"/>
    <property type="match status" value="1"/>
</dbReference>
<accession>A0A9N8EFZ3</accession>
<dbReference type="Gene3D" id="3.40.640.10">
    <property type="entry name" value="Type I PLP-dependent aspartate aminotransferase-like (Major domain)"/>
    <property type="match status" value="1"/>
</dbReference>
<dbReference type="InterPro" id="IPR015421">
    <property type="entry name" value="PyrdxlP-dep_Trfase_major"/>
</dbReference>
<feature type="domain" description="Aminotransferase class I/classII large" evidence="13">
    <location>
        <begin position="366"/>
        <end position="652"/>
    </location>
</feature>
<evidence type="ECO:0000256" key="9">
    <source>
        <dbReference type="ARBA" id="ARBA00023015"/>
    </source>
</evidence>
<dbReference type="Pfam" id="PF00155">
    <property type="entry name" value="Aminotran_1_2"/>
    <property type="match status" value="1"/>
</dbReference>
<dbReference type="InterPro" id="IPR004839">
    <property type="entry name" value="Aminotransferase_I/II_large"/>
</dbReference>
<dbReference type="PANTHER" id="PTHR43643:SF6">
    <property type="entry name" value="HISTIDINOL-PHOSPHATE AMINOTRANSFERASE"/>
    <property type="match status" value="1"/>
</dbReference>
<keyword evidence="6" id="KW-0028">Amino-acid biosynthesis</keyword>
<evidence type="ECO:0000256" key="2">
    <source>
        <dbReference type="ARBA" id="ARBA00007441"/>
    </source>
</evidence>
<sequence>MKISAAAFENFFVEKTKEVDMKMERSTPSGIPVDLKSFRFTAGEKLLIDTAKLSSLPPSKVEMLHALVVDESAEPFERQAVKGLLARHGKGDEDVASANYGQRFDDPSKQINLFENVLRMPLVNEAFKMSIASACRALANSKHATLMDIGLGKGDSLAIVQRNVASLAVNIKVQVTCETIHSYAEDLDWSSIKSKVKGDLVVLSNFTLHHLKKEHPEMQVGARIARDNFFAGLGSLHPVLVNIIEPDSDHLTDDLQRRMAFLLLHFRAVKEYISGVDCTDADRTERHEPYYAWQKRFLCHGFQPSNIVIGEGSGDHRLEIKSIPGVARLFCSQFPILSLLSFSCKQPVVDLSLNIPEASQFYPKDASALKGALIEHLHSTEALPFDSTVGLKHLHVSAGSANILSLLSRVVSEEFDILTTLDHEFPIIKTFAKTVESIPVRSHHVLDMDLKALSNRLRDLAELNKSVAVCFSNPQGVTGGWVAKTALEKLIREFPSVLFIVDECYIQYTQKAETMLETAITCDNVVLVRSFSKDFGLAGSRVGFMVARTHWIDRVKQLDILRGLLTSSQEMALEALATYALTRDRCNEVIRTREIFQYHLSLMGLELLPSKANFVAFSHQEAPEIARELEEGFGFRVAVRQSGSNRLVRITVPPLRLLGALETALSSIVSRRHC</sequence>
<dbReference type="Proteomes" id="UP001153069">
    <property type="component" value="Unassembled WGS sequence"/>
</dbReference>
<evidence type="ECO:0000256" key="5">
    <source>
        <dbReference type="ARBA" id="ARBA00022576"/>
    </source>
</evidence>
<keyword evidence="9" id="KW-0805">Transcription regulation</keyword>
<comment type="similarity">
    <text evidence="3">Belongs to the class-II pyridoxal-phosphate-dependent aminotransferase family. Histidinol-phosphate aminotransferase subfamily.</text>
</comment>
<comment type="similarity">
    <text evidence="2">Belongs to the class-I pyridoxal-phosphate-dependent aminotransferase family.</text>
</comment>
<evidence type="ECO:0000256" key="7">
    <source>
        <dbReference type="ARBA" id="ARBA00022679"/>
    </source>
</evidence>
<dbReference type="InterPro" id="IPR015422">
    <property type="entry name" value="PyrdxlP-dep_Trfase_small"/>
</dbReference>
<evidence type="ECO:0000256" key="10">
    <source>
        <dbReference type="ARBA" id="ARBA00023102"/>
    </source>
</evidence>
<dbReference type="GO" id="GO:0004400">
    <property type="term" value="F:histidinol-phosphate transaminase activity"/>
    <property type="evidence" value="ECO:0007669"/>
    <property type="project" value="UniProtKB-EC"/>
</dbReference>
<evidence type="ECO:0000256" key="11">
    <source>
        <dbReference type="ARBA" id="ARBA00023163"/>
    </source>
</evidence>
<evidence type="ECO:0000256" key="8">
    <source>
        <dbReference type="ARBA" id="ARBA00022898"/>
    </source>
</evidence>
<keyword evidence="8" id="KW-0663">Pyridoxal phosphate</keyword>
<dbReference type="Gene3D" id="3.90.1150.10">
    <property type="entry name" value="Aspartate Aminotransferase, domain 1"/>
    <property type="match status" value="1"/>
</dbReference>
<dbReference type="InterPro" id="IPR004838">
    <property type="entry name" value="NHTrfase_class1_PyrdxlP-BS"/>
</dbReference>
<evidence type="ECO:0000256" key="3">
    <source>
        <dbReference type="ARBA" id="ARBA00007970"/>
    </source>
</evidence>
<dbReference type="PROSITE" id="PS00105">
    <property type="entry name" value="AA_TRANSFER_CLASS_1"/>
    <property type="match status" value="1"/>
</dbReference>
<dbReference type="EC" id="2.6.1.9" evidence="4"/>
<evidence type="ECO:0000256" key="6">
    <source>
        <dbReference type="ARBA" id="ARBA00022605"/>
    </source>
</evidence>
<dbReference type="GO" id="GO:0030170">
    <property type="term" value="F:pyridoxal phosphate binding"/>
    <property type="evidence" value="ECO:0007669"/>
    <property type="project" value="InterPro"/>
</dbReference>
<evidence type="ECO:0000256" key="1">
    <source>
        <dbReference type="ARBA" id="ARBA00005011"/>
    </source>
</evidence>
<dbReference type="PANTHER" id="PTHR43643">
    <property type="entry name" value="HISTIDINOL-PHOSPHATE AMINOTRANSFERASE 2"/>
    <property type="match status" value="1"/>
</dbReference>
<evidence type="ECO:0000259" key="13">
    <source>
        <dbReference type="Pfam" id="PF00155"/>
    </source>
</evidence>
<comment type="pathway">
    <text evidence="1">Amino-acid biosynthesis; L-histidine biosynthesis; L-histidine from 5-phospho-alpha-D-ribose 1-diphosphate: step 7/9.</text>
</comment>
<proteinExistence type="inferred from homology"/>
<evidence type="ECO:0000256" key="12">
    <source>
        <dbReference type="ARBA" id="ARBA00047481"/>
    </source>
</evidence>
<keyword evidence="15" id="KW-1185">Reference proteome</keyword>
<keyword evidence="5 14" id="KW-0032">Aminotransferase</keyword>
<comment type="catalytic activity">
    <reaction evidence="12">
        <text>L-histidinol phosphate + 2-oxoglutarate = 3-(imidazol-4-yl)-2-oxopropyl phosphate + L-glutamate</text>
        <dbReference type="Rhea" id="RHEA:23744"/>
        <dbReference type="ChEBI" id="CHEBI:16810"/>
        <dbReference type="ChEBI" id="CHEBI:29985"/>
        <dbReference type="ChEBI" id="CHEBI:57766"/>
        <dbReference type="ChEBI" id="CHEBI:57980"/>
        <dbReference type="EC" id="2.6.1.9"/>
    </reaction>
</comment>
<dbReference type="SUPFAM" id="SSF53383">
    <property type="entry name" value="PLP-dependent transferases"/>
    <property type="match status" value="1"/>
</dbReference>
<protein>
    <recommendedName>
        <fullName evidence="4">histidinol-phosphate transaminase</fullName>
        <ecNumber evidence="4">2.6.1.9</ecNumber>
    </recommendedName>
</protein>
<evidence type="ECO:0000313" key="14">
    <source>
        <dbReference type="EMBL" id="CAB9520023.1"/>
    </source>
</evidence>
<name>A0A9N8EFZ3_9STRA</name>
<keyword evidence="7" id="KW-0808">Transferase</keyword>
<keyword evidence="11" id="KW-0804">Transcription</keyword>
<reference evidence="14" key="1">
    <citation type="submission" date="2020-06" db="EMBL/GenBank/DDBJ databases">
        <authorList>
            <consortium name="Plant Systems Biology data submission"/>
        </authorList>
    </citation>
    <scope>NUCLEOTIDE SEQUENCE</scope>
    <source>
        <strain evidence="14">D6</strain>
    </source>
</reference>
<dbReference type="InterPro" id="IPR015424">
    <property type="entry name" value="PyrdxlP-dep_Trfase"/>
</dbReference>
<dbReference type="InterPro" id="IPR005202">
    <property type="entry name" value="TF_GRAS"/>
</dbReference>